<dbReference type="OrthoDB" id="6119243at2759"/>
<dbReference type="PANTHER" id="PTHR11675">
    <property type="entry name" value="N-ACETYLGALACTOSAMINYLTRANSFERASE"/>
    <property type="match status" value="1"/>
</dbReference>
<reference evidence="19 20" key="1">
    <citation type="journal article" date="2017" name="Nat. Ecol. Evol.">
        <title>Scallop genome provides insights into evolution of bilaterian karyotype and development.</title>
        <authorList>
            <person name="Wang S."/>
            <person name="Zhang J."/>
            <person name="Jiao W."/>
            <person name="Li J."/>
            <person name="Xun X."/>
            <person name="Sun Y."/>
            <person name="Guo X."/>
            <person name="Huan P."/>
            <person name="Dong B."/>
            <person name="Zhang L."/>
            <person name="Hu X."/>
            <person name="Sun X."/>
            <person name="Wang J."/>
            <person name="Zhao C."/>
            <person name="Wang Y."/>
            <person name="Wang D."/>
            <person name="Huang X."/>
            <person name="Wang R."/>
            <person name="Lv J."/>
            <person name="Li Y."/>
            <person name="Zhang Z."/>
            <person name="Liu B."/>
            <person name="Lu W."/>
            <person name="Hui Y."/>
            <person name="Liang J."/>
            <person name="Zhou Z."/>
            <person name="Hou R."/>
            <person name="Li X."/>
            <person name="Liu Y."/>
            <person name="Li H."/>
            <person name="Ning X."/>
            <person name="Lin Y."/>
            <person name="Zhao L."/>
            <person name="Xing Q."/>
            <person name="Dou J."/>
            <person name="Li Y."/>
            <person name="Mao J."/>
            <person name="Guo H."/>
            <person name="Dou H."/>
            <person name="Li T."/>
            <person name="Mu C."/>
            <person name="Jiang W."/>
            <person name="Fu Q."/>
            <person name="Fu X."/>
            <person name="Miao Y."/>
            <person name="Liu J."/>
            <person name="Yu Q."/>
            <person name="Li R."/>
            <person name="Liao H."/>
            <person name="Li X."/>
            <person name="Kong Y."/>
            <person name="Jiang Z."/>
            <person name="Chourrout D."/>
            <person name="Li R."/>
            <person name="Bao Z."/>
        </authorList>
    </citation>
    <scope>NUCLEOTIDE SEQUENCE [LARGE SCALE GENOMIC DNA]</scope>
    <source>
        <strain evidence="19 20">PY_sf001</strain>
    </source>
</reference>
<evidence type="ECO:0000256" key="7">
    <source>
        <dbReference type="ARBA" id="ARBA00022692"/>
    </source>
</evidence>
<sequence length="697" mass="80710">MLTSKLKLLMAGILVVTSVQIIYLVIRFNSLLSQQESLRQIRKVDYARVKENEEELQKEKQRLIKEHEKIIEEQKQKILEQQKQHEQQQKEFERQKEEYAKEKQRQQEEQQQQQRKQHHNNPGNGLFGLPKNIAQQAGLQGLVPELANMMPNMNDLMGDMANPLQDVDINDMLNDNAGGDDNARPKRALMSGIGEGGKPGHIQTSSLSREERRAYDQGWKDNAFNQYLSDRISLHRSLPDARDPTCRLLQYADDLPEASVIITFHNEAWSVLLRSVHSILDRSPEHLIKEIILSDDFSDREHLHGPLEEYMKDLPKVKIVRNKKREGLIRTRLLGYSVATGSVLIFLDSHIECATGWLEPLLDRIKDNPTTSVTPVIDTIDDDTFQFKFSPASSTQVGGFDWSLTFTWHAIPEAERRRRNYKDYVPVRSPTMAGGLFAINKDFFTHIGTYDSGMDIWGGENLEISFRIWMCGGTLETAPCSHVGHIFRKKSPYTWPGNTNVVKKNNVRMAEVWLDEFKVYYYDRINNDLGYYGDVSERKALRRRLQCHDFKWYLLNVYPELFVPGEALASGQIKNIRKPFCLDAKTNYGFKPNPVISYHCHGLGGNQYWMLTKESEIFRDYGCFDYNDEGLLIYPCHKSGGTQSWLHRSDKTIYHPASNRCITLSYDTSRITMEICTGEENQQWEWNKGQHRGPRRN</sequence>
<accession>A0A210QMA0</accession>
<evidence type="ECO:0000256" key="11">
    <source>
        <dbReference type="ARBA" id="ARBA00022989"/>
    </source>
</evidence>
<keyword evidence="14 16" id="KW-1015">Disulfide bond</keyword>
<comment type="similarity">
    <text evidence="4 16">Belongs to the glycosyltransferase 2 family. GalNAc-T subfamily.</text>
</comment>
<evidence type="ECO:0000313" key="19">
    <source>
        <dbReference type="EMBL" id="OWF49858.1"/>
    </source>
</evidence>
<keyword evidence="10" id="KW-0735">Signal-anchor</keyword>
<dbReference type="PROSITE" id="PS50231">
    <property type="entry name" value="RICIN_B_LECTIN"/>
    <property type="match status" value="1"/>
</dbReference>
<dbReference type="SUPFAM" id="SSF50370">
    <property type="entry name" value="Ricin B-like lectins"/>
    <property type="match status" value="1"/>
</dbReference>
<dbReference type="InterPro" id="IPR045885">
    <property type="entry name" value="GalNAc-T"/>
</dbReference>
<dbReference type="GO" id="GO:0046872">
    <property type="term" value="F:metal ion binding"/>
    <property type="evidence" value="ECO:0007669"/>
    <property type="project" value="UniProtKB-KW"/>
</dbReference>
<gene>
    <name evidence="19" type="ORF">KP79_PYT19870</name>
</gene>
<dbReference type="UniPathway" id="UPA00378"/>
<dbReference type="STRING" id="6573.A0A210QMA0"/>
<dbReference type="PANTHER" id="PTHR11675:SF131">
    <property type="entry name" value="POLYPEPTIDE N-ACETYLGALACTOSAMINYLTRANSFERASE 9-RELATED"/>
    <property type="match status" value="1"/>
</dbReference>
<evidence type="ECO:0000256" key="12">
    <source>
        <dbReference type="ARBA" id="ARBA00023034"/>
    </source>
</evidence>
<evidence type="ECO:0000256" key="5">
    <source>
        <dbReference type="ARBA" id="ARBA00022676"/>
    </source>
</evidence>
<dbReference type="Pfam" id="PF00535">
    <property type="entry name" value="Glycos_transf_2"/>
    <property type="match status" value="1"/>
</dbReference>
<proteinExistence type="inferred from homology"/>
<evidence type="ECO:0000256" key="17">
    <source>
        <dbReference type="SAM" id="MobiDB-lite"/>
    </source>
</evidence>
<evidence type="ECO:0000256" key="4">
    <source>
        <dbReference type="ARBA" id="ARBA00005680"/>
    </source>
</evidence>
<dbReference type="GO" id="GO:0006493">
    <property type="term" value="P:protein O-linked glycosylation"/>
    <property type="evidence" value="ECO:0007669"/>
    <property type="project" value="TreeGrafter"/>
</dbReference>
<evidence type="ECO:0000259" key="18">
    <source>
        <dbReference type="SMART" id="SM00458"/>
    </source>
</evidence>
<comment type="cofactor">
    <cofactor evidence="1 16">
        <name>Mn(2+)</name>
        <dbReference type="ChEBI" id="CHEBI:29035"/>
    </cofactor>
</comment>
<dbReference type="GO" id="GO:0030246">
    <property type="term" value="F:carbohydrate binding"/>
    <property type="evidence" value="ECO:0007669"/>
    <property type="project" value="UniProtKB-KW"/>
</dbReference>
<evidence type="ECO:0000256" key="6">
    <source>
        <dbReference type="ARBA" id="ARBA00022679"/>
    </source>
</evidence>
<keyword evidence="20" id="KW-1185">Reference proteome</keyword>
<evidence type="ECO:0000256" key="10">
    <source>
        <dbReference type="ARBA" id="ARBA00022968"/>
    </source>
</evidence>
<keyword evidence="11" id="KW-1133">Transmembrane helix</keyword>
<evidence type="ECO:0000256" key="9">
    <source>
        <dbReference type="ARBA" id="ARBA00022734"/>
    </source>
</evidence>
<dbReference type="GO" id="GO:0000139">
    <property type="term" value="C:Golgi membrane"/>
    <property type="evidence" value="ECO:0007669"/>
    <property type="project" value="UniProtKB-SubCell"/>
</dbReference>
<keyword evidence="9 16" id="KW-0430">Lectin</keyword>
<keyword evidence="8" id="KW-0479">Metal-binding</keyword>
<dbReference type="SMART" id="SM00458">
    <property type="entry name" value="RICIN"/>
    <property type="match status" value="1"/>
</dbReference>
<evidence type="ECO:0000256" key="13">
    <source>
        <dbReference type="ARBA" id="ARBA00023136"/>
    </source>
</evidence>
<comment type="subcellular location">
    <subcellularLocation>
        <location evidence="2 16">Golgi apparatus membrane</location>
        <topology evidence="2 16">Single-pass type II membrane protein</topology>
    </subcellularLocation>
</comment>
<dbReference type="Gene3D" id="3.90.550.10">
    <property type="entry name" value="Spore Coat Polysaccharide Biosynthesis Protein SpsA, Chain A"/>
    <property type="match status" value="1"/>
</dbReference>
<organism evidence="19 20">
    <name type="scientific">Mizuhopecten yessoensis</name>
    <name type="common">Japanese scallop</name>
    <name type="synonym">Patinopecten yessoensis</name>
    <dbReference type="NCBI Taxonomy" id="6573"/>
    <lineage>
        <taxon>Eukaryota</taxon>
        <taxon>Metazoa</taxon>
        <taxon>Spiralia</taxon>
        <taxon>Lophotrochozoa</taxon>
        <taxon>Mollusca</taxon>
        <taxon>Bivalvia</taxon>
        <taxon>Autobranchia</taxon>
        <taxon>Pteriomorphia</taxon>
        <taxon>Pectinida</taxon>
        <taxon>Pectinoidea</taxon>
        <taxon>Pectinidae</taxon>
        <taxon>Mizuhopecten</taxon>
    </lineage>
</organism>
<dbReference type="CDD" id="cd23462">
    <property type="entry name" value="beta-trefoil_Ricin_Pgant9-like"/>
    <property type="match status" value="1"/>
</dbReference>
<dbReference type="EMBL" id="NEDP02002908">
    <property type="protein sequence ID" value="OWF49858.1"/>
    <property type="molecule type" value="Genomic_DNA"/>
</dbReference>
<keyword evidence="15 16" id="KW-0464">Manganese</keyword>
<dbReference type="FunFam" id="3.90.550.10:FF:000021">
    <property type="entry name" value="Polypeptide N-acetylgalactosaminyltransferase"/>
    <property type="match status" value="1"/>
</dbReference>
<feature type="region of interest" description="Disordered" evidence="17">
    <location>
        <begin position="82"/>
        <end position="130"/>
    </location>
</feature>
<keyword evidence="13" id="KW-0472">Membrane</keyword>
<evidence type="ECO:0000313" key="20">
    <source>
        <dbReference type="Proteomes" id="UP000242188"/>
    </source>
</evidence>
<dbReference type="AlphaFoldDB" id="A0A210QMA0"/>
<dbReference type="InterPro" id="IPR001173">
    <property type="entry name" value="Glyco_trans_2-like"/>
</dbReference>
<keyword evidence="5 16" id="KW-0328">Glycosyltransferase</keyword>
<evidence type="ECO:0000256" key="2">
    <source>
        <dbReference type="ARBA" id="ARBA00004323"/>
    </source>
</evidence>
<dbReference type="InterPro" id="IPR029044">
    <property type="entry name" value="Nucleotide-diphossugar_trans"/>
</dbReference>
<evidence type="ECO:0000256" key="8">
    <source>
        <dbReference type="ARBA" id="ARBA00022723"/>
    </source>
</evidence>
<dbReference type="Pfam" id="PF00652">
    <property type="entry name" value="Ricin_B_lectin"/>
    <property type="match status" value="1"/>
</dbReference>
<feature type="domain" description="Ricin B lectin" evidence="18">
    <location>
        <begin position="570"/>
        <end position="687"/>
    </location>
</feature>
<evidence type="ECO:0000256" key="16">
    <source>
        <dbReference type="RuleBase" id="RU361242"/>
    </source>
</evidence>
<keyword evidence="6 16" id="KW-0808">Transferase</keyword>
<keyword evidence="7" id="KW-0812">Transmembrane</keyword>
<dbReference type="SUPFAM" id="SSF53448">
    <property type="entry name" value="Nucleotide-diphospho-sugar transferases"/>
    <property type="match status" value="1"/>
</dbReference>
<comment type="caution">
    <text evidence="19">The sequence shown here is derived from an EMBL/GenBank/DDBJ whole genome shotgun (WGS) entry which is preliminary data.</text>
</comment>
<evidence type="ECO:0000256" key="14">
    <source>
        <dbReference type="ARBA" id="ARBA00023157"/>
    </source>
</evidence>
<dbReference type="EC" id="2.4.1.-" evidence="16"/>
<feature type="compositionally biased region" description="Basic and acidic residues" evidence="17">
    <location>
        <begin position="82"/>
        <end position="108"/>
    </location>
</feature>
<dbReference type="Gene3D" id="2.80.10.50">
    <property type="match status" value="1"/>
</dbReference>
<evidence type="ECO:0000256" key="1">
    <source>
        <dbReference type="ARBA" id="ARBA00001936"/>
    </source>
</evidence>
<comment type="pathway">
    <text evidence="3 16">Protein modification; protein glycosylation.</text>
</comment>
<keyword evidence="12 16" id="KW-0333">Golgi apparatus</keyword>
<dbReference type="GO" id="GO:0004653">
    <property type="term" value="F:polypeptide N-acetylgalactosaminyltransferase activity"/>
    <property type="evidence" value="ECO:0007669"/>
    <property type="project" value="TreeGrafter"/>
</dbReference>
<protein>
    <recommendedName>
        <fullName evidence="16">Polypeptide N-acetylgalactosaminyltransferase</fullName>
        <ecNumber evidence="16">2.4.1.-</ecNumber>
    </recommendedName>
    <alternativeName>
        <fullName evidence="16">Protein-UDP acetylgalactosaminyltransferase</fullName>
    </alternativeName>
</protein>
<name>A0A210QMA0_MIZYE</name>
<dbReference type="Proteomes" id="UP000242188">
    <property type="component" value="Unassembled WGS sequence"/>
</dbReference>
<dbReference type="InterPro" id="IPR000772">
    <property type="entry name" value="Ricin_B_lectin"/>
</dbReference>
<dbReference type="CDD" id="cd02510">
    <property type="entry name" value="pp-GalNAc-T"/>
    <property type="match status" value="1"/>
</dbReference>
<dbReference type="InterPro" id="IPR035992">
    <property type="entry name" value="Ricin_B-like_lectins"/>
</dbReference>
<evidence type="ECO:0000256" key="15">
    <source>
        <dbReference type="ARBA" id="ARBA00023211"/>
    </source>
</evidence>
<evidence type="ECO:0000256" key="3">
    <source>
        <dbReference type="ARBA" id="ARBA00004922"/>
    </source>
</evidence>